<accession>A0A9P5TKN6</accession>
<evidence type="ECO:0000313" key="3">
    <source>
        <dbReference type="Proteomes" id="UP000724874"/>
    </source>
</evidence>
<dbReference type="AlphaFoldDB" id="A0A9P5TKN6"/>
<dbReference type="OrthoDB" id="3012895at2759"/>
<dbReference type="Proteomes" id="UP000724874">
    <property type="component" value="Unassembled WGS sequence"/>
</dbReference>
<feature type="compositionally biased region" description="Acidic residues" evidence="1">
    <location>
        <begin position="92"/>
        <end position="135"/>
    </location>
</feature>
<name>A0A9P5TKN6_GYMJU</name>
<feature type="compositionally biased region" description="Acidic residues" evidence="1">
    <location>
        <begin position="70"/>
        <end position="79"/>
    </location>
</feature>
<feature type="region of interest" description="Disordered" evidence="1">
    <location>
        <begin position="44"/>
        <end position="146"/>
    </location>
</feature>
<comment type="caution">
    <text evidence="2">The sequence shown here is derived from an EMBL/GenBank/DDBJ whole genome shotgun (WGS) entry which is preliminary data.</text>
</comment>
<protein>
    <submittedName>
        <fullName evidence="2">Uncharacterized protein</fullName>
    </submittedName>
</protein>
<evidence type="ECO:0000256" key="1">
    <source>
        <dbReference type="SAM" id="MobiDB-lite"/>
    </source>
</evidence>
<sequence length="175" mass="19673">MLDDLEDWLKKPADKKWLPNLKSFTFKGDARTFDQFALRSEARRTAEIRDVSLPPVAVKHEGGEAGEGSADVDEGDSMDTADLNARKVLVGDDFEEDEDDDDYEDNDADDDDDAEGEEDDEDEDMIKEEEDDDDAQLNFGAEDDHNPILLPHITSLIASVMHKMKSRNLELQIVA</sequence>
<gene>
    <name evidence="2" type="ORF">CPB84DRAFT_1783074</name>
</gene>
<keyword evidence="3" id="KW-1185">Reference proteome</keyword>
<dbReference type="EMBL" id="JADNYJ010000066">
    <property type="protein sequence ID" value="KAF8893670.1"/>
    <property type="molecule type" value="Genomic_DNA"/>
</dbReference>
<organism evidence="2 3">
    <name type="scientific">Gymnopilus junonius</name>
    <name type="common">Spectacular rustgill mushroom</name>
    <name type="synonym">Gymnopilus spectabilis subsp. junonius</name>
    <dbReference type="NCBI Taxonomy" id="109634"/>
    <lineage>
        <taxon>Eukaryota</taxon>
        <taxon>Fungi</taxon>
        <taxon>Dikarya</taxon>
        <taxon>Basidiomycota</taxon>
        <taxon>Agaricomycotina</taxon>
        <taxon>Agaricomycetes</taxon>
        <taxon>Agaricomycetidae</taxon>
        <taxon>Agaricales</taxon>
        <taxon>Agaricineae</taxon>
        <taxon>Hymenogastraceae</taxon>
        <taxon>Gymnopilus</taxon>
    </lineage>
</organism>
<reference evidence="2" key="1">
    <citation type="submission" date="2020-11" db="EMBL/GenBank/DDBJ databases">
        <authorList>
            <consortium name="DOE Joint Genome Institute"/>
            <person name="Ahrendt S."/>
            <person name="Riley R."/>
            <person name="Andreopoulos W."/>
            <person name="LaButti K."/>
            <person name="Pangilinan J."/>
            <person name="Ruiz-duenas F.J."/>
            <person name="Barrasa J.M."/>
            <person name="Sanchez-Garcia M."/>
            <person name="Camarero S."/>
            <person name="Miyauchi S."/>
            <person name="Serrano A."/>
            <person name="Linde D."/>
            <person name="Babiker R."/>
            <person name="Drula E."/>
            <person name="Ayuso-Fernandez I."/>
            <person name="Pacheco R."/>
            <person name="Padilla G."/>
            <person name="Ferreira P."/>
            <person name="Barriuso J."/>
            <person name="Kellner H."/>
            <person name="Castanera R."/>
            <person name="Alfaro M."/>
            <person name="Ramirez L."/>
            <person name="Pisabarro A.G."/>
            <person name="Kuo A."/>
            <person name="Tritt A."/>
            <person name="Lipzen A."/>
            <person name="He G."/>
            <person name="Yan M."/>
            <person name="Ng V."/>
            <person name="Cullen D."/>
            <person name="Martin F."/>
            <person name="Rosso M.-N."/>
            <person name="Henrissat B."/>
            <person name="Hibbett D."/>
            <person name="Martinez A.T."/>
            <person name="Grigoriev I.V."/>
        </authorList>
    </citation>
    <scope>NUCLEOTIDE SEQUENCE</scope>
    <source>
        <strain evidence="2">AH 44721</strain>
    </source>
</reference>
<evidence type="ECO:0000313" key="2">
    <source>
        <dbReference type="EMBL" id="KAF8893670.1"/>
    </source>
</evidence>
<proteinExistence type="predicted"/>